<name>A0A518AJJ2_9BACT</name>
<reference evidence="2 3" key="1">
    <citation type="submission" date="2019-02" db="EMBL/GenBank/DDBJ databases">
        <title>Deep-cultivation of Planctomycetes and their phenomic and genomic characterization uncovers novel biology.</title>
        <authorList>
            <person name="Wiegand S."/>
            <person name="Jogler M."/>
            <person name="Boedeker C."/>
            <person name="Pinto D."/>
            <person name="Vollmers J."/>
            <person name="Rivas-Marin E."/>
            <person name="Kohn T."/>
            <person name="Peeters S.H."/>
            <person name="Heuer A."/>
            <person name="Rast P."/>
            <person name="Oberbeckmann S."/>
            <person name="Bunk B."/>
            <person name="Jeske O."/>
            <person name="Meyerdierks A."/>
            <person name="Storesund J.E."/>
            <person name="Kallscheuer N."/>
            <person name="Luecker S."/>
            <person name="Lage O.M."/>
            <person name="Pohl T."/>
            <person name="Merkel B.J."/>
            <person name="Hornburger P."/>
            <person name="Mueller R.-W."/>
            <person name="Bruemmer F."/>
            <person name="Labrenz M."/>
            <person name="Spormann A.M."/>
            <person name="Op den Camp H."/>
            <person name="Overmann J."/>
            <person name="Amann R."/>
            <person name="Jetten M.S.M."/>
            <person name="Mascher T."/>
            <person name="Medema M.H."/>
            <person name="Devos D.P."/>
            <person name="Kaster A.-K."/>
            <person name="Ovreas L."/>
            <person name="Rohde M."/>
            <person name="Galperin M.Y."/>
            <person name="Jogler C."/>
        </authorList>
    </citation>
    <scope>NUCLEOTIDE SEQUENCE [LARGE SCALE GENOMIC DNA]</scope>
    <source>
        <strain evidence="2 3">Pan181</strain>
    </source>
</reference>
<gene>
    <name evidence="2" type="ORF">Pan181_10280</name>
</gene>
<dbReference type="KEGG" id="amuc:Pan181_10280"/>
<sequence precursor="true">MISKTLAIVSVLVLLHAQARAETFGDLSQPIVTTSWDNAPILPPHCGAEVDCGASVSRCRCNQFELSGGYLYMAREHNRNSTLVTSVNTGDAVLGMSDLEGNFDSGFEVCGRWSNLEIRYMQISNNASARTSASGVSQITYLGDDYFSDVVNSYETELQSAEINLLSSKPSDRIRFSGGFRYLQLDEGIAGSFPGFSGVLFTNTSNDLYGLQLGADADLWTSKDGCCTLACNSKAGVYYSDMNLDTFPNAAGAATLGSATDSSEGGAFVGELGLLMRVQATRRLSFDAGYNLLYITSVALAGDQLQNTDMQPSLTATTSLDSGDVLYHGLMTRATLRF</sequence>
<accession>A0A518AJJ2</accession>
<evidence type="ECO:0008006" key="4">
    <source>
        <dbReference type="Google" id="ProtNLM"/>
    </source>
</evidence>
<evidence type="ECO:0000313" key="3">
    <source>
        <dbReference type="Proteomes" id="UP000315750"/>
    </source>
</evidence>
<keyword evidence="3" id="KW-1185">Reference proteome</keyword>
<dbReference type="InterPro" id="IPR011446">
    <property type="entry name" value="BBP7"/>
</dbReference>
<feature type="signal peptide" evidence="1">
    <location>
        <begin position="1"/>
        <end position="21"/>
    </location>
</feature>
<dbReference type="Pfam" id="PF07585">
    <property type="entry name" value="BBP7"/>
    <property type="match status" value="1"/>
</dbReference>
<organism evidence="2 3">
    <name type="scientific">Aeoliella mucimassa</name>
    <dbReference type="NCBI Taxonomy" id="2527972"/>
    <lineage>
        <taxon>Bacteria</taxon>
        <taxon>Pseudomonadati</taxon>
        <taxon>Planctomycetota</taxon>
        <taxon>Planctomycetia</taxon>
        <taxon>Pirellulales</taxon>
        <taxon>Lacipirellulaceae</taxon>
        <taxon>Aeoliella</taxon>
    </lineage>
</organism>
<keyword evidence="1" id="KW-0732">Signal</keyword>
<dbReference type="RefSeq" id="WP_145245771.1">
    <property type="nucleotide sequence ID" value="NZ_CP036278.1"/>
</dbReference>
<feature type="chain" id="PRO_5022160996" description="Porin" evidence="1">
    <location>
        <begin position="22"/>
        <end position="338"/>
    </location>
</feature>
<dbReference type="AlphaFoldDB" id="A0A518AJJ2"/>
<proteinExistence type="predicted"/>
<protein>
    <recommendedName>
        <fullName evidence="4">Porin</fullName>
    </recommendedName>
</protein>
<dbReference type="Proteomes" id="UP000315750">
    <property type="component" value="Chromosome"/>
</dbReference>
<dbReference type="EMBL" id="CP036278">
    <property type="protein sequence ID" value="QDU54844.1"/>
    <property type="molecule type" value="Genomic_DNA"/>
</dbReference>
<evidence type="ECO:0000256" key="1">
    <source>
        <dbReference type="SAM" id="SignalP"/>
    </source>
</evidence>
<evidence type="ECO:0000313" key="2">
    <source>
        <dbReference type="EMBL" id="QDU54844.1"/>
    </source>
</evidence>
<dbReference type="OrthoDB" id="241407at2"/>